<dbReference type="OrthoDB" id="691673at2759"/>
<keyword evidence="4" id="KW-1185">Reference proteome</keyword>
<dbReference type="Pfam" id="PF13837">
    <property type="entry name" value="Myb_DNA-bind_4"/>
    <property type="match status" value="1"/>
</dbReference>
<dbReference type="Gramene" id="GBG68065">
    <property type="protein sequence ID" value="GBG68065"/>
    <property type="gene ID" value="CBR_g1186"/>
</dbReference>
<dbReference type="Gene3D" id="1.10.10.60">
    <property type="entry name" value="Homeodomain-like"/>
    <property type="match status" value="1"/>
</dbReference>
<evidence type="ECO:0000313" key="3">
    <source>
        <dbReference type="EMBL" id="GBG68065.1"/>
    </source>
</evidence>
<accession>A0A388KDE0</accession>
<feature type="compositionally biased region" description="Basic and acidic residues" evidence="1">
    <location>
        <begin position="42"/>
        <end position="55"/>
    </location>
</feature>
<feature type="domain" description="Myb-like" evidence="2">
    <location>
        <begin position="279"/>
        <end position="334"/>
    </location>
</feature>
<sequence length="555" mass="60151">MADCQQGGTSSSTDTRAVNVVTCAPATSEIPSKADATSEVPSKADDRSEVPSKHDCASKALVKEDANVESGCKPSDGLELLSEVVLTTIVREQSLDTGLPASAVTTDNTGRWPTPVMQTPENTVAVPFEPSPHAVVVKSPTASPEILEISASDFFRSVDNQRAERRRSGRVASHIRHSLLRTFTDVAGPAVDAVIFSGCASSCPSGRVVRPMGPLPMTSMSPYAVAGVEDSESGDTELVNVDNFIDMTVGVDSKSGSQSSDSDADGAPHGTQLEDSQEWGIEETLALIQARVSKDNNGAQRLTKGDWNVVEAMMHSKGFDRSIAQCKLRWKNVWSTYKEIWDHETRSGRPSYWAMSARDRALHGFTIHLAREWYDELNAYNERLLGELQRLITTAPPMHHESPAAAGGARVAGNARAGTSVRTTSGAPPPMDIATVPRLVEHNLRQIVGARPPSRRGGNRGSAKRQRTILNAVERSLIRICETAIKCSNKTAEAWERHTEKMLSGQKDCAVFLADKMDRGWKLIGDVVRETATQMAEDTSSADSEEFVARCRRSP</sequence>
<dbReference type="EMBL" id="BFEA01000095">
    <property type="protein sequence ID" value="GBG68065.1"/>
    <property type="molecule type" value="Genomic_DNA"/>
</dbReference>
<protein>
    <recommendedName>
        <fullName evidence="2">Myb-like domain-containing protein</fullName>
    </recommendedName>
</protein>
<evidence type="ECO:0000313" key="4">
    <source>
        <dbReference type="Proteomes" id="UP000265515"/>
    </source>
</evidence>
<dbReference type="PROSITE" id="PS50090">
    <property type="entry name" value="MYB_LIKE"/>
    <property type="match status" value="1"/>
</dbReference>
<dbReference type="PANTHER" id="PTHR33492:SF11">
    <property type="entry name" value="OS04G0670900 PROTEIN"/>
    <property type="match status" value="1"/>
</dbReference>
<evidence type="ECO:0000256" key="1">
    <source>
        <dbReference type="SAM" id="MobiDB-lite"/>
    </source>
</evidence>
<evidence type="ECO:0000259" key="2">
    <source>
        <dbReference type="PROSITE" id="PS50090"/>
    </source>
</evidence>
<dbReference type="InterPro" id="IPR001005">
    <property type="entry name" value="SANT/Myb"/>
</dbReference>
<reference evidence="3 4" key="1">
    <citation type="journal article" date="2018" name="Cell">
        <title>The Chara Genome: Secondary Complexity and Implications for Plant Terrestrialization.</title>
        <authorList>
            <person name="Nishiyama T."/>
            <person name="Sakayama H."/>
            <person name="Vries J.D."/>
            <person name="Buschmann H."/>
            <person name="Saint-Marcoux D."/>
            <person name="Ullrich K.K."/>
            <person name="Haas F.B."/>
            <person name="Vanderstraeten L."/>
            <person name="Becker D."/>
            <person name="Lang D."/>
            <person name="Vosolsobe S."/>
            <person name="Rombauts S."/>
            <person name="Wilhelmsson P.K.I."/>
            <person name="Janitza P."/>
            <person name="Kern R."/>
            <person name="Heyl A."/>
            <person name="Rumpler F."/>
            <person name="Villalobos L.I.A.C."/>
            <person name="Clay J.M."/>
            <person name="Skokan R."/>
            <person name="Toyoda A."/>
            <person name="Suzuki Y."/>
            <person name="Kagoshima H."/>
            <person name="Schijlen E."/>
            <person name="Tajeshwar N."/>
            <person name="Catarino B."/>
            <person name="Hetherington A.J."/>
            <person name="Saltykova A."/>
            <person name="Bonnot C."/>
            <person name="Breuninger H."/>
            <person name="Symeonidi A."/>
            <person name="Radhakrishnan G.V."/>
            <person name="Van Nieuwerburgh F."/>
            <person name="Deforce D."/>
            <person name="Chang C."/>
            <person name="Karol K.G."/>
            <person name="Hedrich R."/>
            <person name="Ulvskov P."/>
            <person name="Glockner G."/>
            <person name="Delwiche C.F."/>
            <person name="Petrasek J."/>
            <person name="Van de Peer Y."/>
            <person name="Friml J."/>
            <person name="Beilby M."/>
            <person name="Dolan L."/>
            <person name="Kohara Y."/>
            <person name="Sugano S."/>
            <person name="Fujiyama A."/>
            <person name="Delaux P.-M."/>
            <person name="Quint M."/>
            <person name="TheiBen G."/>
            <person name="Hagemann M."/>
            <person name="Harholt J."/>
            <person name="Dunand C."/>
            <person name="Zachgo S."/>
            <person name="Langdale J."/>
            <person name="Maumus F."/>
            <person name="Straeten D.V.D."/>
            <person name="Gould S.B."/>
            <person name="Rensing S.A."/>
        </authorList>
    </citation>
    <scope>NUCLEOTIDE SEQUENCE [LARGE SCALE GENOMIC DNA]</scope>
    <source>
        <strain evidence="3 4">S276</strain>
    </source>
</reference>
<feature type="region of interest" description="Disordered" evidence="1">
    <location>
        <begin position="250"/>
        <end position="276"/>
    </location>
</feature>
<dbReference type="InterPro" id="IPR044822">
    <property type="entry name" value="Myb_DNA-bind_4"/>
</dbReference>
<dbReference type="SMART" id="SM00717">
    <property type="entry name" value="SANT"/>
    <property type="match status" value="1"/>
</dbReference>
<dbReference type="AlphaFoldDB" id="A0A388KDE0"/>
<feature type="compositionally biased region" description="Low complexity" evidence="1">
    <location>
        <begin position="252"/>
        <end position="267"/>
    </location>
</feature>
<comment type="caution">
    <text evidence="3">The sequence shown here is derived from an EMBL/GenBank/DDBJ whole genome shotgun (WGS) entry which is preliminary data.</text>
</comment>
<dbReference type="Proteomes" id="UP000265515">
    <property type="component" value="Unassembled WGS sequence"/>
</dbReference>
<organism evidence="3 4">
    <name type="scientific">Chara braunii</name>
    <name type="common">Braun's stonewort</name>
    <dbReference type="NCBI Taxonomy" id="69332"/>
    <lineage>
        <taxon>Eukaryota</taxon>
        <taxon>Viridiplantae</taxon>
        <taxon>Streptophyta</taxon>
        <taxon>Charophyceae</taxon>
        <taxon>Charales</taxon>
        <taxon>Characeae</taxon>
        <taxon>Chara</taxon>
    </lineage>
</organism>
<feature type="region of interest" description="Disordered" evidence="1">
    <location>
        <begin position="28"/>
        <end position="55"/>
    </location>
</feature>
<gene>
    <name evidence="3" type="ORF">CBR_g1186</name>
</gene>
<feature type="region of interest" description="Disordered" evidence="1">
    <location>
        <begin position="536"/>
        <end position="555"/>
    </location>
</feature>
<dbReference type="PANTHER" id="PTHR33492">
    <property type="entry name" value="OSJNBA0043A12.37 PROTEIN-RELATED"/>
    <property type="match status" value="1"/>
</dbReference>
<name>A0A388KDE0_CHABU</name>
<proteinExistence type="predicted"/>